<reference evidence="3" key="1">
    <citation type="submission" date="2023-06" db="EMBL/GenBank/DDBJ databases">
        <title>Identification and characterization of horizontal gene transfer across gut microbiota members of farm animals based on homology search.</title>
        <authorList>
            <person name="Zeman M."/>
            <person name="Kubasova T."/>
            <person name="Jahodarova E."/>
            <person name="Nykrynova M."/>
            <person name="Rychlik I."/>
        </authorList>
    </citation>
    <scope>NUCLEOTIDE SEQUENCE [LARGE SCALE GENOMIC DNA]</scope>
    <source>
        <strain evidence="3">153_Feed</strain>
    </source>
</reference>
<dbReference type="PROSITE" id="PS52050">
    <property type="entry name" value="WYL"/>
    <property type="match status" value="1"/>
</dbReference>
<reference evidence="2 3" key="2">
    <citation type="submission" date="2023-06" db="EMBL/GenBank/DDBJ databases">
        <title>Identification and characterization of horizontal gene transfer across gut microbiota members of farm animals based on homology search.</title>
        <authorList>
            <person name="Schwarzerova J."/>
            <person name="Nykrynova M."/>
            <person name="Jureckova K."/>
            <person name="Cejkova D."/>
            <person name="Rychlik I."/>
        </authorList>
    </citation>
    <scope>NUCLEOTIDE SEQUENCE [LARGE SCALE GENOMIC DNA]</scope>
    <source>
        <strain evidence="2 3">153_Feed</strain>
    </source>
</reference>
<evidence type="ECO:0000313" key="2">
    <source>
        <dbReference type="EMBL" id="MDM8270827.1"/>
    </source>
</evidence>
<evidence type="ECO:0000313" key="3">
    <source>
        <dbReference type="Proteomes" id="UP001529256"/>
    </source>
</evidence>
<protein>
    <submittedName>
        <fullName evidence="2">WYL domain-containing protein</fullName>
    </submittedName>
</protein>
<dbReference type="PANTHER" id="PTHR34580">
    <property type="match status" value="1"/>
</dbReference>
<name>A0ABT7V2J5_9ACTN</name>
<gene>
    <name evidence="2" type="ORF">QUW25_03930</name>
</gene>
<dbReference type="PANTHER" id="PTHR34580:SF1">
    <property type="entry name" value="PROTEIN PAFC"/>
    <property type="match status" value="1"/>
</dbReference>
<proteinExistence type="predicted"/>
<sequence>MQLTRDDERARRICSLALEFMNATAPIPSTEIARSFYPDLSADSFRRAFSRDRETLATCGVFVEERPWDARESAWGISDDSFAGGLELEPREASALEVACAPLLDDPGFPLAGELRLALAKITRAFAEAGVAHAPAASESRALVTLRSCLLDGVAARITYEDARGRRTERTIAPYGMFDLRGLRYVVAGAPGEEGDSATRTYRVDRVVSAEMLPNVAVRVPADFSVDDWRRLPFQLGDETMTAVFEVLPERADDVRRAAGEQGSWQDRGDACVWRVGASDVGAAASWAISQGIRPLGADELVLAWRRALEGVVSRAS</sequence>
<dbReference type="Pfam" id="PF13280">
    <property type="entry name" value="WYL"/>
    <property type="match status" value="1"/>
</dbReference>
<dbReference type="InterPro" id="IPR051534">
    <property type="entry name" value="CBASS_pafABC_assoc_protein"/>
</dbReference>
<dbReference type="RefSeq" id="WP_289510923.1">
    <property type="nucleotide sequence ID" value="NZ_JAUDEA010000004.1"/>
</dbReference>
<dbReference type="Proteomes" id="UP001529256">
    <property type="component" value="Unassembled WGS sequence"/>
</dbReference>
<feature type="domain" description="WYL" evidence="1">
    <location>
        <begin position="142"/>
        <end position="212"/>
    </location>
</feature>
<dbReference type="EMBL" id="JAUDEA010000004">
    <property type="protein sequence ID" value="MDM8270827.1"/>
    <property type="molecule type" value="Genomic_DNA"/>
</dbReference>
<comment type="caution">
    <text evidence="2">The sequence shown here is derived from an EMBL/GenBank/DDBJ whole genome shotgun (WGS) entry which is preliminary data.</text>
</comment>
<dbReference type="InterPro" id="IPR026881">
    <property type="entry name" value="WYL_dom"/>
</dbReference>
<accession>A0ABT7V2J5</accession>
<organism evidence="2 3">
    <name type="scientific">Thermophilibacter provencensis</name>
    <dbReference type="NCBI Taxonomy" id="1852386"/>
    <lineage>
        <taxon>Bacteria</taxon>
        <taxon>Bacillati</taxon>
        <taxon>Actinomycetota</taxon>
        <taxon>Coriobacteriia</taxon>
        <taxon>Coriobacteriales</taxon>
        <taxon>Atopobiaceae</taxon>
        <taxon>Thermophilibacter</taxon>
    </lineage>
</organism>
<evidence type="ECO:0000259" key="1">
    <source>
        <dbReference type="Pfam" id="PF13280"/>
    </source>
</evidence>
<keyword evidence="3" id="KW-1185">Reference proteome</keyword>
<reference evidence="2 3" key="3">
    <citation type="submission" date="2023-06" db="EMBL/GenBank/DDBJ databases">
        <authorList>
            <person name="Zeman M."/>
            <person name="Kubasova T."/>
            <person name="Jahodarova E."/>
            <person name="Nykrynova M."/>
            <person name="Rychlik I."/>
        </authorList>
    </citation>
    <scope>NUCLEOTIDE SEQUENCE [LARGE SCALE GENOMIC DNA]</scope>
    <source>
        <strain evidence="2 3">153_Feed</strain>
    </source>
</reference>